<dbReference type="PANTHER" id="PTHR43711">
    <property type="entry name" value="TWO-COMPONENT HISTIDINE KINASE"/>
    <property type="match status" value="1"/>
</dbReference>
<dbReference type="InterPro" id="IPR036097">
    <property type="entry name" value="HisK_dim/P_sf"/>
</dbReference>
<evidence type="ECO:0000259" key="8">
    <source>
        <dbReference type="PROSITE" id="PS50109"/>
    </source>
</evidence>
<feature type="transmembrane region" description="Helical" evidence="6">
    <location>
        <begin position="89"/>
        <end position="114"/>
    </location>
</feature>
<accession>A0A7C3PGW6</accession>
<feature type="transmembrane region" description="Helical" evidence="6">
    <location>
        <begin position="236"/>
        <end position="255"/>
    </location>
</feature>
<dbReference type="PROSITE" id="PS50109">
    <property type="entry name" value="HIS_KIN"/>
    <property type="match status" value="1"/>
</dbReference>
<dbReference type="InterPro" id="IPR050736">
    <property type="entry name" value="Sensor_HK_Regulatory"/>
</dbReference>
<evidence type="ECO:0000256" key="3">
    <source>
        <dbReference type="ARBA" id="ARBA00022679"/>
    </source>
</evidence>
<dbReference type="CDD" id="cd00082">
    <property type="entry name" value="HisKA"/>
    <property type="match status" value="1"/>
</dbReference>
<protein>
    <recommendedName>
        <fullName evidence="2">histidine kinase</fullName>
        <ecNumber evidence="2">2.7.13.3</ecNumber>
    </recommendedName>
</protein>
<evidence type="ECO:0000256" key="1">
    <source>
        <dbReference type="ARBA" id="ARBA00000085"/>
    </source>
</evidence>
<proteinExistence type="predicted"/>
<feature type="transmembrane region" description="Helical" evidence="6">
    <location>
        <begin position="21"/>
        <end position="41"/>
    </location>
</feature>
<keyword evidence="6" id="KW-0812">Transmembrane</keyword>
<dbReference type="PROSITE" id="PS50112">
    <property type="entry name" value="PAS"/>
    <property type="match status" value="1"/>
</dbReference>
<feature type="transmembrane region" description="Helical" evidence="6">
    <location>
        <begin position="356"/>
        <end position="374"/>
    </location>
</feature>
<feature type="domain" description="Histidine kinase" evidence="8">
    <location>
        <begin position="1005"/>
        <end position="1155"/>
    </location>
</feature>
<evidence type="ECO:0000259" key="7">
    <source>
        <dbReference type="PROSITE" id="PS50046"/>
    </source>
</evidence>
<evidence type="ECO:0000256" key="4">
    <source>
        <dbReference type="ARBA" id="ARBA00022777"/>
    </source>
</evidence>
<reference evidence="10" key="1">
    <citation type="journal article" date="2020" name="mSystems">
        <title>Genome- and Community-Level Interaction Insights into Carbon Utilization and Element Cycling Functions of Hydrothermarchaeota in Hydrothermal Sediment.</title>
        <authorList>
            <person name="Zhou Z."/>
            <person name="Liu Y."/>
            <person name="Xu W."/>
            <person name="Pan J."/>
            <person name="Luo Z.H."/>
            <person name="Li M."/>
        </authorList>
    </citation>
    <scope>NUCLEOTIDE SEQUENCE [LARGE SCALE GENOMIC DNA]</scope>
    <source>
        <strain evidence="10">SpSt-418</strain>
    </source>
</reference>
<keyword evidence="3" id="KW-0808">Transferase</keyword>
<keyword evidence="6" id="KW-1133">Transmembrane helix</keyword>
<dbReference type="SMART" id="SM00388">
    <property type="entry name" value="HisKA"/>
    <property type="match status" value="1"/>
</dbReference>
<dbReference type="Pfam" id="PF01590">
    <property type="entry name" value="GAF"/>
    <property type="match status" value="1"/>
</dbReference>
<dbReference type="InterPro" id="IPR035965">
    <property type="entry name" value="PAS-like_dom_sf"/>
</dbReference>
<name>A0A7C3PGW6_9CYAN</name>
<dbReference type="Gene3D" id="3.30.450.40">
    <property type="match status" value="2"/>
</dbReference>
<dbReference type="EC" id="2.7.13.3" evidence="2"/>
<dbReference type="PROSITE" id="PS50046">
    <property type="entry name" value="PHYTOCHROME_2"/>
    <property type="match status" value="1"/>
</dbReference>
<dbReference type="GO" id="GO:0000155">
    <property type="term" value="F:phosphorelay sensor kinase activity"/>
    <property type="evidence" value="ECO:0007669"/>
    <property type="project" value="InterPro"/>
</dbReference>
<feature type="transmembrane region" description="Helical" evidence="6">
    <location>
        <begin position="283"/>
        <end position="308"/>
    </location>
</feature>
<dbReference type="Gene3D" id="1.10.287.130">
    <property type="match status" value="1"/>
</dbReference>
<dbReference type="SUPFAM" id="SSF55781">
    <property type="entry name" value="GAF domain-like"/>
    <property type="match status" value="2"/>
</dbReference>
<dbReference type="InterPro" id="IPR029016">
    <property type="entry name" value="GAF-like_dom_sf"/>
</dbReference>
<dbReference type="Pfam" id="PF13185">
    <property type="entry name" value="GAF_2"/>
    <property type="match status" value="1"/>
</dbReference>
<feature type="domain" description="Phytochrome chromophore attachment site" evidence="7">
    <location>
        <begin position="653"/>
        <end position="789"/>
    </location>
</feature>
<evidence type="ECO:0000313" key="10">
    <source>
        <dbReference type="EMBL" id="HFM97640.1"/>
    </source>
</evidence>
<feature type="transmembrane region" description="Helical" evidence="6">
    <location>
        <begin position="455"/>
        <end position="477"/>
    </location>
</feature>
<feature type="domain" description="PAS" evidence="9">
    <location>
        <begin position="522"/>
        <end position="566"/>
    </location>
</feature>
<dbReference type="SUPFAM" id="SSF55874">
    <property type="entry name" value="ATPase domain of HSP90 chaperone/DNA topoisomerase II/histidine kinase"/>
    <property type="match status" value="1"/>
</dbReference>
<evidence type="ECO:0000256" key="6">
    <source>
        <dbReference type="SAM" id="Phobius"/>
    </source>
</evidence>
<feature type="transmembrane region" description="Helical" evidence="6">
    <location>
        <begin position="492"/>
        <end position="513"/>
    </location>
</feature>
<gene>
    <name evidence="10" type="ORF">ENR64_07690</name>
</gene>
<feature type="transmembrane region" description="Helical" evidence="6">
    <location>
        <begin position="386"/>
        <end position="405"/>
    </location>
</feature>
<dbReference type="InterPro" id="IPR000014">
    <property type="entry name" value="PAS"/>
</dbReference>
<dbReference type="Gene3D" id="3.30.565.10">
    <property type="entry name" value="Histidine kinase-like ATPase, C-terminal domain"/>
    <property type="match status" value="1"/>
</dbReference>
<feature type="transmembrane region" description="Helical" evidence="6">
    <location>
        <begin position="47"/>
        <end position="68"/>
    </location>
</feature>
<dbReference type="InterPro" id="IPR036890">
    <property type="entry name" value="HATPase_C_sf"/>
</dbReference>
<evidence type="ECO:0000259" key="9">
    <source>
        <dbReference type="PROSITE" id="PS50112"/>
    </source>
</evidence>
<dbReference type="Gene3D" id="1.20.1740.10">
    <property type="entry name" value="Amino acid/polyamine transporter I"/>
    <property type="match status" value="1"/>
</dbReference>
<keyword evidence="6" id="KW-0472">Membrane</keyword>
<keyword evidence="4" id="KW-0418">Kinase</keyword>
<dbReference type="SMART" id="SM00065">
    <property type="entry name" value="GAF"/>
    <property type="match status" value="2"/>
</dbReference>
<feature type="transmembrane region" description="Helical" evidence="6">
    <location>
        <begin position="329"/>
        <end position="350"/>
    </location>
</feature>
<dbReference type="EMBL" id="DSRU01000096">
    <property type="protein sequence ID" value="HFM97640.1"/>
    <property type="molecule type" value="Genomic_DNA"/>
</dbReference>
<keyword evidence="5" id="KW-0902">Two-component regulatory system</keyword>
<evidence type="ECO:0000256" key="2">
    <source>
        <dbReference type="ARBA" id="ARBA00012438"/>
    </source>
</evidence>
<dbReference type="SMART" id="SM00091">
    <property type="entry name" value="PAS"/>
    <property type="match status" value="1"/>
</dbReference>
<organism evidence="10">
    <name type="scientific">Oscillatoriales cyanobacterium SpSt-418</name>
    <dbReference type="NCBI Taxonomy" id="2282169"/>
    <lineage>
        <taxon>Bacteria</taxon>
        <taxon>Bacillati</taxon>
        <taxon>Cyanobacteriota</taxon>
        <taxon>Cyanophyceae</taxon>
        <taxon>Oscillatoriophycideae</taxon>
        <taxon>Oscillatoriales</taxon>
    </lineage>
</organism>
<dbReference type="Gene3D" id="3.30.450.20">
    <property type="entry name" value="PAS domain"/>
    <property type="match status" value="1"/>
</dbReference>
<dbReference type="PANTHER" id="PTHR43711:SF1">
    <property type="entry name" value="HISTIDINE KINASE 1"/>
    <property type="match status" value="1"/>
</dbReference>
<dbReference type="Pfam" id="PF00512">
    <property type="entry name" value="HisKA"/>
    <property type="match status" value="1"/>
</dbReference>
<feature type="transmembrane region" description="Helical" evidence="6">
    <location>
        <begin position="161"/>
        <end position="182"/>
    </location>
</feature>
<dbReference type="SUPFAM" id="SSF55785">
    <property type="entry name" value="PYP-like sensor domain (PAS domain)"/>
    <property type="match status" value="1"/>
</dbReference>
<sequence length="1155" mass="128621">MRPNFQPRRALPRELSSLESLAFCLTGVLVWQLTVGFVNSALGASAIWVWLPGVVIAVTLTLQVKHYGNYFPDVSGGTANYTARLLARYPLVGTYAAIGYYISWVAGITANALILTSLINTHMVALGLPCPETFFKVSLTLLPFILAFTGTRALALLHMVFMLPAIGFVLIFTLQGLGWLAFSPDSPGLFDVGFPSLSLQDWIRWFFVASFTVYIGEGGSAFIADSRMPKAALRGLSITACLIPLVYVGGSWVVARLSPDITGDAFLTLAGAAFPFWGKSATALVTLLIASAALLATTTTVAVVERILYQLALDSYLSPVFGVISRQGVMSPALIVTVLLSLGCLAWGNLSRLVEIANVGYLVAIATFHWGCWLNRTRPEIRWPHWSLFCFLLEVVVLIVGGLALGIQDFLIGLGVPAALLVADRVIRWLSLPVFQPWWWQQRKEFKTQNQLKDFLAVQLIVLIFLLIGATIAGWQIREFLAHQKPAAGSELLGVLVLIVAFVGVAIAAWTSLPQITAIAEARQQAEHLFTIAQDGIVVLNQYGLIQHINPAAAQLFEGSPQDLLGYPLQNKLKGLLGLLQTWLQRSTQRFHGQAIVKTLEVSISEQEEADLKYLVILRDVSERVATEKVMRQQAERERVLSEIALNMHQSLELEQILGTAVAEVRQFLQTDRVFVYQLRSKQSGVVLVESVAAGYQSILGWHISDTCFTKSRQKAAWQEQVQATDDIYTAGFSNFQLELLACLQVRANLVVPIWQGDSQWGLLIVQHCQTSRVWQPSEIDFLKQLAIQAAIAIHQSELYRHEQRLNLILEQQVEERTAQLQQALQYEAMLKRITDKVRDSLDENQILQTAVEELVQGLGVYSCDMALFDLERATLSISHTYTAGSLAAHPEVKLTDEFLESCPQLLEGESLQFCEYAPSVMAPVWQPRTIFACPIINDQEVVLGALRLFRSKAETFSESEVRLALQVANQCAIAIRQARLYQAAQGQVKALEELNQLKDDFLSTVSHELRTPISNMKMAIHMLQLMMGDEERRDRYIKILQAECNRESDLINDLLDLQRLASGTKILEPETIDLQDWLPQITEPFRERTQARQQVLQISLCPNLPGLTTDPTSLNRILAELLNNACKYTPPDEKITLSVELVNHPKQMEISKLT</sequence>
<dbReference type="InterPro" id="IPR016132">
    <property type="entry name" value="Phyto_chromo_attachment"/>
</dbReference>
<dbReference type="SUPFAM" id="SSF47384">
    <property type="entry name" value="Homodimeric domain of signal transducing histidine kinase"/>
    <property type="match status" value="1"/>
</dbReference>
<feature type="transmembrane region" description="Helical" evidence="6">
    <location>
        <begin position="202"/>
        <end position="224"/>
    </location>
</feature>
<evidence type="ECO:0000256" key="5">
    <source>
        <dbReference type="ARBA" id="ARBA00023012"/>
    </source>
</evidence>
<feature type="transmembrane region" description="Helical" evidence="6">
    <location>
        <begin position="134"/>
        <end position="154"/>
    </location>
</feature>
<dbReference type="InterPro" id="IPR003018">
    <property type="entry name" value="GAF"/>
</dbReference>
<dbReference type="AlphaFoldDB" id="A0A7C3PGW6"/>
<comment type="catalytic activity">
    <reaction evidence="1">
        <text>ATP + protein L-histidine = ADP + protein N-phospho-L-histidine.</text>
        <dbReference type="EC" id="2.7.13.3"/>
    </reaction>
</comment>
<dbReference type="InterPro" id="IPR005467">
    <property type="entry name" value="His_kinase_dom"/>
</dbReference>
<dbReference type="InterPro" id="IPR003661">
    <property type="entry name" value="HisK_dim/P_dom"/>
</dbReference>
<comment type="caution">
    <text evidence="10">The sequence shown here is derived from an EMBL/GenBank/DDBJ whole genome shotgun (WGS) entry which is preliminary data.</text>
</comment>